<dbReference type="EMBL" id="GBXI01017016">
    <property type="protein sequence ID" value="JAC97275.1"/>
    <property type="molecule type" value="Transcribed_RNA"/>
</dbReference>
<dbReference type="PANTHER" id="PTHR22878:SF68">
    <property type="entry name" value="DYNEIN HEAVY CHAIN 6, AXONEMAL-LIKE"/>
    <property type="match status" value="1"/>
</dbReference>
<accession>A0A0A1WF33</accession>
<dbReference type="GeneID" id="105208485"/>
<dbReference type="CTD" id="40568"/>
<dbReference type="AlphaFoldDB" id="A0A0A1WF33"/>
<dbReference type="PANTHER" id="PTHR22878">
    <property type="entry name" value="DYNEIN HEAVY CHAIN 6, AXONEMAL-LIKE-RELATED"/>
    <property type="match status" value="1"/>
</dbReference>
<dbReference type="GO" id="GO:0045505">
    <property type="term" value="F:dynein intermediate chain binding"/>
    <property type="evidence" value="ECO:0007669"/>
    <property type="project" value="InterPro"/>
</dbReference>
<organism evidence="2">
    <name type="scientific">Zeugodacus cucurbitae</name>
    <name type="common">Melon fruit fly</name>
    <name type="synonym">Bactrocera cucurbitae</name>
    <dbReference type="NCBI Taxonomy" id="28588"/>
    <lineage>
        <taxon>Eukaryota</taxon>
        <taxon>Metazoa</taxon>
        <taxon>Ecdysozoa</taxon>
        <taxon>Arthropoda</taxon>
        <taxon>Hexapoda</taxon>
        <taxon>Insecta</taxon>
        <taxon>Pterygota</taxon>
        <taxon>Neoptera</taxon>
        <taxon>Endopterygota</taxon>
        <taxon>Diptera</taxon>
        <taxon>Brachycera</taxon>
        <taxon>Muscomorpha</taxon>
        <taxon>Tephritoidea</taxon>
        <taxon>Tephritidae</taxon>
        <taxon>Zeugodacus</taxon>
        <taxon>Zeugodacus</taxon>
    </lineage>
</organism>
<dbReference type="OrthoDB" id="424310at2759"/>
<sequence>MRRIYSTNLLKHVRTEEELVREEKRTHCPTIAVEQPTEFPEVIIATEFLESSHYHIETAQKWLVLNGKNGRQHKFPLQTILPKVQMTRTVAPKQLPRDVEVDRRRRQNSKLDLLQMLEEAGITNTDLMPSETLYYTLSDNVYPHFLPLSFFDDYDFDTNSPEAWLSLGKVEDAVYPLPAKAFVPYKQSLFDYRWQYAAVSAYDNETCKWTVMNLADEMLYELPSIQIMFLADSPKMFVQRIKKALNDRSNAERLIKMESIVDCVLMQDIEDQRFMRNARIDNLLQKLIGKADEKFQNQIRTEVYLVFEHLMACYEFEKFVKLMPKEFPAFDDNLILNSLPRAFKSVANINEARSVKSFRVDIKKLRYLVLRSTIFYIGAGIEAMGNVVVQCQYIETLSIFLTGFVKPVALNDFLQSQQSNSNNVATYLKNFWPQKISSGITLVLRALGKGWLDISLDKWSVYQMCKISRFILQTKFRMQESIQVLLEKSINTFSVYLTDPCLQFLKLQQDYKWRNNFIETEFPYEKPIFFLIISISDARKVVYSTTPEDFAPQLTDIFKKALEKTSGVRCIEAETLLNLKFAPNLYIETVELIEDLFIQWNDLLGRCYNQAVLPLNSYASLYERFIDFYLLNVNEFMREYESIKRSSSEVKYDILEHKRQKEELREILPAFITIGPFLINVDLMKQLMIKKHTEIVRKLFEFYLQRMWDINEAILEQCLGIHQKISDRPQSIEHLYEIRDFAVTVPDVVEQLRADIQIMWLEYEMLDSFFYNLSDTQFAMKWEVYAWPHNIMQRLGTLREEQKNDIEEFRRVHSSECISFEERLESLNEEIQAFSLIFDPNKVTETAVEVKKTWKQIQELEKLGKTLQYRQKLFDLEDLSLEFLESIITGFTPYRQLWLTCLDFMKLEEATVGNPLVNIDLEEVWNTLEDIRKLLRETHGIFAEKPEIQEVANFYLTKCDDFVPVWECIDWLKNEHWLFMHWQELSARSGMEVKYSAAMNFSYLIRKGIMENLSLVHEISTKAEFEANEYRRQLEEEERRKEQELQELIMRKALRKCRRDILIDEAEGVVAKKEVEKTE</sequence>
<dbReference type="GO" id="GO:0051959">
    <property type="term" value="F:dynein light intermediate chain binding"/>
    <property type="evidence" value="ECO:0007669"/>
    <property type="project" value="InterPro"/>
</dbReference>
<evidence type="ECO:0000313" key="2">
    <source>
        <dbReference type="EMBL" id="JAC97275.1"/>
    </source>
</evidence>
<reference evidence="2" key="2">
    <citation type="journal article" date="2015" name="Gigascience">
        <title>Reconstructing a comprehensive transcriptome assembly of a white-pupal translocated strain of the pest fruit fly Bactrocera cucurbitae.</title>
        <authorList>
            <person name="Sim S.B."/>
            <person name="Calla B."/>
            <person name="Hall B."/>
            <person name="DeRego T."/>
            <person name="Geib S.M."/>
        </authorList>
    </citation>
    <scope>NUCLEOTIDE SEQUENCE</scope>
</reference>
<dbReference type="GO" id="GO:0030286">
    <property type="term" value="C:dynein complex"/>
    <property type="evidence" value="ECO:0007669"/>
    <property type="project" value="InterPro"/>
</dbReference>
<reference evidence="2" key="1">
    <citation type="submission" date="2014-11" db="EMBL/GenBank/DDBJ databases">
        <authorList>
            <person name="Geib S."/>
        </authorList>
    </citation>
    <scope>NUCLEOTIDE SEQUENCE</scope>
</reference>
<dbReference type="GO" id="GO:0007018">
    <property type="term" value="P:microtubule-based movement"/>
    <property type="evidence" value="ECO:0007669"/>
    <property type="project" value="InterPro"/>
</dbReference>
<keyword evidence="1" id="KW-0175">Coiled coil</keyword>
<evidence type="ECO:0000256" key="1">
    <source>
        <dbReference type="SAM" id="Coils"/>
    </source>
</evidence>
<feature type="coiled-coil region" evidence="1">
    <location>
        <begin position="1020"/>
        <end position="1051"/>
    </location>
</feature>
<proteinExistence type="predicted"/>
<name>A0A0A1WF33_ZEUCU</name>
<protein>
    <submittedName>
        <fullName evidence="2">Dynein heavy chain 1, axonemal</fullName>
    </submittedName>
</protein>
<gene>
    <name evidence="2" type="primary">DNAH1</name>
    <name evidence="2" type="ORF">g.56819</name>
</gene>
<dbReference type="InterPro" id="IPR026983">
    <property type="entry name" value="DHC"/>
</dbReference>